<dbReference type="GO" id="GO:0030170">
    <property type="term" value="F:pyridoxal phosphate binding"/>
    <property type="evidence" value="ECO:0007669"/>
    <property type="project" value="InterPro"/>
</dbReference>
<feature type="domain" description="MOSC" evidence="1">
    <location>
        <begin position="45"/>
        <end position="287"/>
    </location>
</feature>
<accession>A0A7R8VPK5</accession>
<dbReference type="PROSITE" id="PS51340">
    <property type="entry name" value="MOSC"/>
    <property type="match status" value="1"/>
</dbReference>
<dbReference type="PANTHER" id="PTHR14237">
    <property type="entry name" value="MOLYBDOPTERIN COFACTOR SULFURASE MOSC"/>
    <property type="match status" value="1"/>
</dbReference>
<name>A0A7R8VPK5_TIMDO</name>
<dbReference type="PANTHER" id="PTHR14237:SF19">
    <property type="entry name" value="MITOCHONDRIAL AMIDOXIME REDUCING COMPONENT 1"/>
    <property type="match status" value="1"/>
</dbReference>
<organism evidence="2">
    <name type="scientific">Timema douglasi</name>
    <name type="common">Walking stick</name>
    <dbReference type="NCBI Taxonomy" id="61478"/>
    <lineage>
        <taxon>Eukaryota</taxon>
        <taxon>Metazoa</taxon>
        <taxon>Ecdysozoa</taxon>
        <taxon>Arthropoda</taxon>
        <taxon>Hexapoda</taxon>
        <taxon>Insecta</taxon>
        <taxon>Pterygota</taxon>
        <taxon>Neoptera</taxon>
        <taxon>Polyneoptera</taxon>
        <taxon>Phasmatodea</taxon>
        <taxon>Timematodea</taxon>
        <taxon>Timematoidea</taxon>
        <taxon>Timematidae</taxon>
        <taxon>Timema</taxon>
    </lineage>
</organism>
<evidence type="ECO:0000313" key="2">
    <source>
        <dbReference type="EMBL" id="CAD7201295.1"/>
    </source>
</evidence>
<dbReference type="EMBL" id="OA568235">
    <property type="protein sequence ID" value="CAD7201295.1"/>
    <property type="molecule type" value="Genomic_DNA"/>
</dbReference>
<evidence type="ECO:0000259" key="1">
    <source>
        <dbReference type="PROSITE" id="PS51340"/>
    </source>
</evidence>
<sequence>MGQIALMDLGPCLTNGFAPMVTVVTLRKAEKAYERCSWKVPFGGGSPRRLYGISMSHLSQGAYSDLTSFMLMAESSVTDLRSKLPSHLQDITSKRFRPNLVVGGSDPYQEDTWDWVKIGDSVIFKKCKPCTSGPWAMLRTLESGIAKTSIRSSVCEERDFSIRTKRLVVRIRAHLLEVPAGQLRAVGPNVKMLKGRQPSARVPGMALVDFGPRPAKRFRPDGCVMTTIDPETGVMEPKREPLKTLKTYRQVSDPREKKLEGDAPVMGIYMGLHTPGKIRTGDPVYVGYH</sequence>
<dbReference type="Pfam" id="PF03473">
    <property type="entry name" value="MOSC"/>
    <property type="match status" value="1"/>
</dbReference>
<protein>
    <recommendedName>
        <fullName evidence="1">MOSC domain-containing protein</fullName>
    </recommendedName>
</protein>
<dbReference type="InterPro" id="IPR005302">
    <property type="entry name" value="MoCF_Sase_C"/>
</dbReference>
<proteinExistence type="predicted"/>
<dbReference type="GO" id="GO:0003824">
    <property type="term" value="F:catalytic activity"/>
    <property type="evidence" value="ECO:0007669"/>
    <property type="project" value="InterPro"/>
</dbReference>
<reference evidence="2" key="1">
    <citation type="submission" date="2020-11" db="EMBL/GenBank/DDBJ databases">
        <authorList>
            <person name="Tran Van P."/>
        </authorList>
    </citation>
    <scope>NUCLEOTIDE SEQUENCE</scope>
</reference>
<dbReference type="AlphaFoldDB" id="A0A7R8VPK5"/>
<dbReference type="GO" id="GO:0030151">
    <property type="term" value="F:molybdenum ion binding"/>
    <property type="evidence" value="ECO:0007669"/>
    <property type="project" value="InterPro"/>
</dbReference>
<gene>
    <name evidence="2" type="ORF">TDIB3V08_LOCUS7496</name>
</gene>